<dbReference type="EMBL" id="CP031003">
    <property type="protein sequence ID" value="AXN35376.1"/>
    <property type="molecule type" value="Genomic_DNA"/>
</dbReference>
<dbReference type="RefSeq" id="WP_004265668.1">
    <property type="nucleotide sequence ID" value="NZ_BJOQ01000016.1"/>
</dbReference>
<dbReference type="GeneID" id="49610894"/>
<organism evidence="3 5">
    <name type="scientific">Latilactobacillus curvatus</name>
    <name type="common">Lactobacillus curvatus</name>
    <dbReference type="NCBI Taxonomy" id="28038"/>
    <lineage>
        <taxon>Bacteria</taxon>
        <taxon>Bacillati</taxon>
        <taxon>Bacillota</taxon>
        <taxon>Bacilli</taxon>
        <taxon>Lactobacillales</taxon>
        <taxon>Lactobacillaceae</taxon>
        <taxon>Latilactobacillus</taxon>
    </lineage>
</organism>
<sequence length="157" mass="17468">MPKQKSLLVHLFFFIIPYLLVITIAATAYDSLVIHSATWDRTLFSALISSTLMLFIKVPIERPLTIMADLAPNQTLKMVTSFFLVERSLGIKIANFIFDGILFCLATYLLRHFLPLNIIAGSLLGWCVFALLLSISIGAGIGFKTLTIQQDTSVEND</sequence>
<evidence type="ECO:0000313" key="3">
    <source>
        <dbReference type="EMBL" id="AXN35376.1"/>
    </source>
</evidence>
<feature type="transmembrane region" description="Helical" evidence="1">
    <location>
        <begin position="41"/>
        <end position="60"/>
    </location>
</feature>
<evidence type="ECO:0000256" key="1">
    <source>
        <dbReference type="SAM" id="Phobius"/>
    </source>
</evidence>
<reference evidence="2 4" key="1">
    <citation type="submission" date="2017-07" db="EMBL/GenBank/DDBJ databases">
        <title>Lactobacillus curvatus MRS6 whole genome.</title>
        <authorList>
            <person name="Jans C."/>
            <person name="Lagler S."/>
            <person name="Lacroix C."/>
            <person name="Meile L."/>
            <person name="Stevens M.J.A."/>
        </authorList>
    </citation>
    <scope>NUCLEOTIDE SEQUENCE [LARGE SCALE GENOMIC DNA]</scope>
    <source>
        <strain evidence="2 4">MRS6</strain>
    </source>
</reference>
<keyword evidence="1" id="KW-1133">Transmembrane helix</keyword>
<reference evidence="3 5" key="2">
    <citation type="submission" date="2018-07" db="EMBL/GenBank/DDBJ databases">
        <title>Lactobacillus curvatus genome sequence.</title>
        <authorList>
            <person name="Prechtl R."/>
        </authorList>
    </citation>
    <scope>NUCLEOTIDE SEQUENCE [LARGE SCALE GENOMIC DNA]</scope>
    <source>
        <strain evidence="3 5">TMW 1.1928</strain>
    </source>
</reference>
<dbReference type="Proteomes" id="UP000257607">
    <property type="component" value="Chromosome"/>
</dbReference>
<protein>
    <submittedName>
        <fullName evidence="3">Uncharacterized protein</fullName>
    </submittedName>
</protein>
<gene>
    <name evidence="2" type="ORF">CG419_02845</name>
    <name evidence="3" type="ORF">DT351_02960</name>
</gene>
<feature type="transmembrane region" description="Helical" evidence="1">
    <location>
        <begin position="7"/>
        <end position="29"/>
    </location>
</feature>
<dbReference type="EMBL" id="CP022474">
    <property type="protein sequence ID" value="ASN59622.1"/>
    <property type="molecule type" value="Genomic_DNA"/>
</dbReference>
<evidence type="ECO:0000313" key="5">
    <source>
        <dbReference type="Proteomes" id="UP000257607"/>
    </source>
</evidence>
<feature type="transmembrane region" description="Helical" evidence="1">
    <location>
        <begin position="123"/>
        <end position="143"/>
    </location>
</feature>
<dbReference type="Proteomes" id="UP000199749">
    <property type="component" value="Chromosome"/>
</dbReference>
<dbReference type="OrthoDB" id="2313682at2"/>
<name>A0A1B2A5Q3_LATCU</name>
<evidence type="ECO:0000313" key="4">
    <source>
        <dbReference type="Proteomes" id="UP000199749"/>
    </source>
</evidence>
<keyword evidence="1" id="KW-0472">Membrane</keyword>
<proteinExistence type="predicted"/>
<accession>A0A1B2A5Q3</accession>
<dbReference type="KEGG" id="lcv:FBA2_07400"/>
<dbReference type="AlphaFoldDB" id="A0A1B2A5Q3"/>
<feature type="transmembrane region" description="Helical" evidence="1">
    <location>
        <begin position="93"/>
        <end position="111"/>
    </location>
</feature>
<evidence type="ECO:0000313" key="2">
    <source>
        <dbReference type="EMBL" id="ASN59622.1"/>
    </source>
</evidence>
<keyword evidence="1" id="KW-0812">Transmembrane</keyword>